<organism evidence="4 5">
    <name type="scientific">Methylophaga marina</name>
    <dbReference type="NCBI Taxonomy" id="45495"/>
    <lineage>
        <taxon>Bacteria</taxon>
        <taxon>Pseudomonadati</taxon>
        <taxon>Pseudomonadota</taxon>
        <taxon>Gammaproteobacteria</taxon>
        <taxon>Thiotrichales</taxon>
        <taxon>Piscirickettsiaceae</taxon>
        <taxon>Methylophaga</taxon>
    </lineage>
</organism>
<dbReference type="Pfam" id="PF01205">
    <property type="entry name" value="Impact_N"/>
    <property type="match status" value="1"/>
</dbReference>
<feature type="domain" description="UPF0029" evidence="3">
    <location>
        <begin position="142"/>
        <end position="191"/>
    </location>
</feature>
<keyword evidence="5" id="KW-1185">Reference proteome</keyword>
<dbReference type="Proteomes" id="UP001501476">
    <property type="component" value="Unassembled WGS sequence"/>
</dbReference>
<dbReference type="InterPro" id="IPR023582">
    <property type="entry name" value="Impact"/>
</dbReference>
<dbReference type="InterPro" id="IPR035647">
    <property type="entry name" value="EFG_III/V"/>
</dbReference>
<dbReference type="InterPro" id="IPR015796">
    <property type="entry name" value="Impact_YigZ-like"/>
</dbReference>
<reference evidence="4 5" key="1">
    <citation type="journal article" date="2019" name="Int. J. Syst. Evol. Microbiol.">
        <title>The Global Catalogue of Microorganisms (GCM) 10K type strain sequencing project: providing services to taxonomists for standard genome sequencing and annotation.</title>
        <authorList>
            <consortium name="The Broad Institute Genomics Platform"/>
            <consortium name="The Broad Institute Genome Sequencing Center for Infectious Disease"/>
            <person name="Wu L."/>
            <person name="Ma J."/>
        </authorList>
    </citation>
    <scope>NUCLEOTIDE SEQUENCE [LARGE SCALE GENOMIC DNA]</scope>
    <source>
        <strain evidence="4 5">JCM 6886</strain>
    </source>
</reference>
<dbReference type="Gene3D" id="3.30.70.240">
    <property type="match status" value="1"/>
</dbReference>
<dbReference type="RefSeq" id="WP_286304559.1">
    <property type="nucleotide sequence ID" value="NZ_AP027741.1"/>
</dbReference>
<dbReference type="InterPro" id="IPR036956">
    <property type="entry name" value="Impact_N_sf"/>
</dbReference>
<evidence type="ECO:0000259" key="2">
    <source>
        <dbReference type="Pfam" id="PF01205"/>
    </source>
</evidence>
<evidence type="ECO:0000313" key="4">
    <source>
        <dbReference type="EMBL" id="GAA0222609.1"/>
    </source>
</evidence>
<gene>
    <name evidence="4" type="ORF">GCM10008964_12670</name>
</gene>
<evidence type="ECO:0000259" key="3">
    <source>
        <dbReference type="Pfam" id="PF09186"/>
    </source>
</evidence>
<dbReference type="InterPro" id="IPR001498">
    <property type="entry name" value="Impact_N"/>
</dbReference>
<evidence type="ECO:0000256" key="1">
    <source>
        <dbReference type="ARBA" id="ARBA00007665"/>
    </source>
</evidence>
<dbReference type="InterPro" id="IPR020568">
    <property type="entry name" value="Ribosomal_Su5_D2-typ_SF"/>
</dbReference>
<proteinExistence type="inferred from homology"/>
<comment type="caution">
    <text evidence="4">The sequence shown here is derived from an EMBL/GenBank/DDBJ whole genome shotgun (WGS) entry which is preliminary data.</text>
</comment>
<dbReference type="SUPFAM" id="SSF54211">
    <property type="entry name" value="Ribosomal protein S5 domain 2-like"/>
    <property type="match status" value="1"/>
</dbReference>
<dbReference type="PANTHER" id="PTHR16301:SF20">
    <property type="entry name" value="IMPACT FAMILY MEMBER YIGZ"/>
    <property type="match status" value="1"/>
</dbReference>
<dbReference type="NCBIfam" id="TIGR00257">
    <property type="entry name" value="IMPACT_YIGZ"/>
    <property type="match status" value="1"/>
</dbReference>
<dbReference type="Pfam" id="PF09186">
    <property type="entry name" value="DUF1949"/>
    <property type="match status" value="1"/>
</dbReference>
<comment type="similarity">
    <text evidence="1">Belongs to the IMPACT family.</text>
</comment>
<feature type="domain" description="Impact N-terminal" evidence="2">
    <location>
        <begin position="19"/>
        <end position="126"/>
    </location>
</feature>
<evidence type="ECO:0000313" key="5">
    <source>
        <dbReference type="Proteomes" id="UP001501476"/>
    </source>
</evidence>
<sequence>MATEFYTVETTTEVEYEIKKSRFIGVIMPCQSEDDALRKLGQLAGQHPQANHLAFAWRIRQPEGFLTERFHDAGEPSGTAGRPILAPLEGQSLINTVIGVIRYFGGVKLGTGGLTRAYGAAAKQAIAEADIVKWVEMAEMTLEIDYSQLQLLEYQLKQLRGEIIDQSFTDKVVVSIVLPAQHQQAIRQQFISDY</sequence>
<dbReference type="Gene3D" id="3.30.230.30">
    <property type="entry name" value="Impact, N-terminal domain"/>
    <property type="match status" value="1"/>
</dbReference>
<protein>
    <submittedName>
        <fullName evidence="4">IMPACT family protein</fullName>
    </submittedName>
</protein>
<dbReference type="PANTHER" id="PTHR16301">
    <property type="entry name" value="IMPACT-RELATED"/>
    <property type="match status" value="1"/>
</dbReference>
<name>A0ABN0TIN0_9GAMM</name>
<accession>A0ABN0TIN0</accession>
<dbReference type="EMBL" id="BAAADG010000004">
    <property type="protein sequence ID" value="GAA0222609.1"/>
    <property type="molecule type" value="Genomic_DNA"/>
</dbReference>
<dbReference type="InterPro" id="IPR015269">
    <property type="entry name" value="UPF0029_Impact_C"/>
</dbReference>
<dbReference type="SUPFAM" id="SSF54980">
    <property type="entry name" value="EF-G C-terminal domain-like"/>
    <property type="match status" value="1"/>
</dbReference>